<dbReference type="Pfam" id="PF12836">
    <property type="entry name" value="HHH_3"/>
    <property type="match status" value="1"/>
</dbReference>
<dbReference type="Gene3D" id="1.10.150.320">
    <property type="entry name" value="Photosystem II 12 kDa extrinsic protein"/>
    <property type="match status" value="1"/>
</dbReference>
<keyword evidence="2" id="KW-1133">Transmembrane helix</keyword>
<feature type="transmembrane region" description="Helical" evidence="2">
    <location>
        <begin position="73"/>
        <end position="94"/>
    </location>
</feature>
<organism evidence="4 5">
    <name type="scientific">Longimycelium tulufanense</name>
    <dbReference type="NCBI Taxonomy" id="907463"/>
    <lineage>
        <taxon>Bacteria</taxon>
        <taxon>Bacillati</taxon>
        <taxon>Actinomycetota</taxon>
        <taxon>Actinomycetes</taxon>
        <taxon>Pseudonocardiales</taxon>
        <taxon>Pseudonocardiaceae</taxon>
        <taxon>Longimycelium</taxon>
    </lineage>
</organism>
<dbReference type="Pfam" id="PF10531">
    <property type="entry name" value="SLBB"/>
    <property type="match status" value="1"/>
</dbReference>
<name>A0A8J3CFK0_9PSEU</name>
<gene>
    <name evidence="4" type="ORF">GCM10012275_25440</name>
</gene>
<evidence type="ECO:0000256" key="2">
    <source>
        <dbReference type="SAM" id="Phobius"/>
    </source>
</evidence>
<evidence type="ECO:0000313" key="4">
    <source>
        <dbReference type="EMBL" id="GGM53360.1"/>
    </source>
</evidence>
<accession>A0A8J3CFK0</accession>
<dbReference type="InterPro" id="IPR019554">
    <property type="entry name" value="Soluble_ligand-bd"/>
</dbReference>
<dbReference type="PANTHER" id="PTHR21180:SF32">
    <property type="entry name" value="ENDONUCLEASE_EXONUCLEASE_PHOSPHATASE FAMILY DOMAIN-CONTAINING PROTEIN 1"/>
    <property type="match status" value="1"/>
</dbReference>
<protein>
    <submittedName>
        <fullName evidence="4">DNA-binding protein</fullName>
    </submittedName>
</protein>
<keyword evidence="2" id="KW-0472">Membrane</keyword>
<dbReference type="GO" id="GO:0006281">
    <property type="term" value="P:DNA repair"/>
    <property type="evidence" value="ECO:0007669"/>
    <property type="project" value="InterPro"/>
</dbReference>
<dbReference type="InterPro" id="IPR003583">
    <property type="entry name" value="Hlx-hairpin-Hlx_DNA-bd_motif"/>
</dbReference>
<keyword evidence="5" id="KW-1185">Reference proteome</keyword>
<dbReference type="NCBIfam" id="TIGR00426">
    <property type="entry name" value="competence protein ComEA helix-hairpin-helix repeat region"/>
    <property type="match status" value="1"/>
</dbReference>
<proteinExistence type="predicted"/>
<dbReference type="EMBL" id="BMMK01000010">
    <property type="protein sequence ID" value="GGM53360.1"/>
    <property type="molecule type" value="Genomic_DNA"/>
</dbReference>
<evidence type="ECO:0000256" key="1">
    <source>
        <dbReference type="SAM" id="MobiDB-lite"/>
    </source>
</evidence>
<reference evidence="4" key="1">
    <citation type="journal article" date="2014" name="Int. J. Syst. Evol. Microbiol.">
        <title>Complete genome sequence of Corynebacterium casei LMG S-19264T (=DSM 44701T), isolated from a smear-ripened cheese.</title>
        <authorList>
            <consortium name="US DOE Joint Genome Institute (JGI-PGF)"/>
            <person name="Walter F."/>
            <person name="Albersmeier A."/>
            <person name="Kalinowski J."/>
            <person name="Ruckert C."/>
        </authorList>
    </citation>
    <scope>NUCLEOTIDE SEQUENCE</scope>
    <source>
        <strain evidence="4">CGMCC 4.5737</strain>
    </source>
</reference>
<dbReference type="AlphaFoldDB" id="A0A8J3CFK0"/>
<dbReference type="InterPro" id="IPR010994">
    <property type="entry name" value="RuvA_2-like"/>
</dbReference>
<feature type="region of interest" description="Disordered" evidence="1">
    <location>
        <begin position="24"/>
        <end position="56"/>
    </location>
</feature>
<comment type="caution">
    <text evidence="4">The sequence shown here is derived from an EMBL/GenBank/DDBJ whole genome shotgun (WGS) entry which is preliminary data.</text>
</comment>
<feature type="domain" description="Helix-hairpin-helix DNA-binding motif class 1" evidence="3">
    <location>
        <begin position="248"/>
        <end position="267"/>
    </location>
</feature>
<evidence type="ECO:0000313" key="5">
    <source>
        <dbReference type="Proteomes" id="UP000637578"/>
    </source>
</evidence>
<dbReference type="SMART" id="SM00278">
    <property type="entry name" value="HhH1"/>
    <property type="match status" value="2"/>
</dbReference>
<dbReference type="Proteomes" id="UP000637578">
    <property type="component" value="Unassembled WGS sequence"/>
</dbReference>
<keyword evidence="4" id="KW-0238">DNA-binding</keyword>
<dbReference type="GO" id="GO:0003677">
    <property type="term" value="F:DNA binding"/>
    <property type="evidence" value="ECO:0007669"/>
    <property type="project" value="UniProtKB-KW"/>
</dbReference>
<dbReference type="InterPro" id="IPR051675">
    <property type="entry name" value="Endo/Exo/Phosphatase_dom_1"/>
</dbReference>
<evidence type="ECO:0000259" key="3">
    <source>
        <dbReference type="SMART" id="SM00278"/>
    </source>
</evidence>
<dbReference type="GO" id="GO:0015627">
    <property type="term" value="C:type II protein secretion system complex"/>
    <property type="evidence" value="ECO:0007669"/>
    <property type="project" value="TreeGrafter"/>
</dbReference>
<dbReference type="InterPro" id="IPR004509">
    <property type="entry name" value="Competence_ComEA_HhH"/>
</dbReference>
<dbReference type="Gene3D" id="3.10.560.10">
    <property type="entry name" value="Outer membrane lipoprotein wza domain like"/>
    <property type="match status" value="1"/>
</dbReference>
<dbReference type="GO" id="GO:0015628">
    <property type="term" value="P:protein secretion by the type II secretion system"/>
    <property type="evidence" value="ECO:0007669"/>
    <property type="project" value="TreeGrafter"/>
</dbReference>
<dbReference type="SUPFAM" id="SSF47781">
    <property type="entry name" value="RuvA domain 2-like"/>
    <property type="match status" value="1"/>
</dbReference>
<reference evidence="4" key="2">
    <citation type="submission" date="2020-09" db="EMBL/GenBank/DDBJ databases">
        <authorList>
            <person name="Sun Q."/>
            <person name="Zhou Y."/>
        </authorList>
    </citation>
    <scope>NUCLEOTIDE SEQUENCE</scope>
    <source>
        <strain evidence="4">CGMCC 4.5737</strain>
    </source>
</reference>
<sequence>MFNSLTFRNDIDLTRSRLAALTGCPAPGRHRIRTETDDGGPDPPTPQGKEDQGPTRWVPDALRQARIDPGHRVAIVLCVLALLVVVGFAAHMVFGRPTPELVPPLPAAQTTVPSSAVRPVAQQDERMVVSVVGRVHRPGLLTLREGARVAEALDAAGGLLPDTDTTGLNLARKLADGEQVHVGIPVPGGMAADGGVLAADGPTGETTGKINLNTASVQQLDELPGVGPVTAQRIVDRRTRNGPFRNVEQLREVEGIGETRLARLRELVTV</sequence>
<keyword evidence="2" id="KW-0812">Transmembrane</keyword>
<dbReference type="PANTHER" id="PTHR21180">
    <property type="entry name" value="ENDONUCLEASE/EXONUCLEASE/PHOSPHATASE FAMILY DOMAIN-CONTAINING PROTEIN 1"/>
    <property type="match status" value="1"/>
</dbReference>
<dbReference type="RefSeq" id="WP_229686303.1">
    <property type="nucleotide sequence ID" value="NZ_BMMK01000010.1"/>
</dbReference>
<feature type="domain" description="Helix-hairpin-helix DNA-binding motif class 1" evidence="3">
    <location>
        <begin position="218"/>
        <end position="237"/>
    </location>
</feature>